<comment type="caution">
    <text evidence="2">The sequence shown here is derived from an EMBL/GenBank/DDBJ whole genome shotgun (WGS) entry which is preliminary data.</text>
</comment>
<dbReference type="InterPro" id="IPR000477">
    <property type="entry name" value="RT_dom"/>
</dbReference>
<evidence type="ECO:0000259" key="1">
    <source>
        <dbReference type="Pfam" id="PF00078"/>
    </source>
</evidence>
<sequence>MNKAFINSIINKITRAAARALLTNKVKCDAQISESQFGFRSGVGTREALFSLNMLVQKCRDLQTDVNIFFVDYEKAFDSVKHDVLKRHLKEERCEDNTNPLLERNQHEAIITEALEGKRLGIKINGQIMMIPLLGYTGGSPAAENRF</sequence>
<name>A0A821XAV5_9NEOP</name>
<dbReference type="PANTHER" id="PTHR47027">
    <property type="entry name" value="REVERSE TRANSCRIPTASE DOMAIN-CONTAINING PROTEIN"/>
    <property type="match status" value="1"/>
</dbReference>
<dbReference type="AlphaFoldDB" id="A0A821XAV5"/>
<dbReference type="PANTHER" id="PTHR47027:SF20">
    <property type="entry name" value="REVERSE TRANSCRIPTASE-LIKE PROTEIN WITH RNA-DIRECTED DNA POLYMERASE DOMAIN"/>
    <property type="match status" value="1"/>
</dbReference>
<gene>
    <name evidence="2" type="ORF">PMACD_LOCUS14244</name>
</gene>
<reference evidence="2" key="1">
    <citation type="submission" date="2021-02" db="EMBL/GenBank/DDBJ databases">
        <authorList>
            <person name="Steward A R."/>
        </authorList>
    </citation>
    <scope>NUCLEOTIDE SEQUENCE</scope>
</reference>
<evidence type="ECO:0000313" key="3">
    <source>
        <dbReference type="Proteomes" id="UP000663880"/>
    </source>
</evidence>
<evidence type="ECO:0000313" key="2">
    <source>
        <dbReference type="EMBL" id="CAF4935692.1"/>
    </source>
</evidence>
<feature type="domain" description="Reverse transcriptase" evidence="1">
    <location>
        <begin position="9"/>
        <end position="97"/>
    </location>
</feature>
<proteinExistence type="predicted"/>
<dbReference type="EMBL" id="CAJOBZ010000064">
    <property type="protein sequence ID" value="CAF4935692.1"/>
    <property type="molecule type" value="Genomic_DNA"/>
</dbReference>
<organism evidence="2 3">
    <name type="scientific">Pieris macdunnoughi</name>
    <dbReference type="NCBI Taxonomy" id="345717"/>
    <lineage>
        <taxon>Eukaryota</taxon>
        <taxon>Metazoa</taxon>
        <taxon>Ecdysozoa</taxon>
        <taxon>Arthropoda</taxon>
        <taxon>Hexapoda</taxon>
        <taxon>Insecta</taxon>
        <taxon>Pterygota</taxon>
        <taxon>Neoptera</taxon>
        <taxon>Endopterygota</taxon>
        <taxon>Lepidoptera</taxon>
        <taxon>Glossata</taxon>
        <taxon>Ditrysia</taxon>
        <taxon>Papilionoidea</taxon>
        <taxon>Pieridae</taxon>
        <taxon>Pierinae</taxon>
        <taxon>Pieris</taxon>
    </lineage>
</organism>
<dbReference type="Proteomes" id="UP000663880">
    <property type="component" value="Unassembled WGS sequence"/>
</dbReference>
<keyword evidence="3" id="KW-1185">Reference proteome</keyword>
<dbReference type="Pfam" id="PF00078">
    <property type="entry name" value="RVT_1"/>
    <property type="match status" value="1"/>
</dbReference>
<dbReference type="OrthoDB" id="6928300at2759"/>
<accession>A0A821XAV5</accession>
<protein>
    <recommendedName>
        <fullName evidence="1">Reverse transcriptase domain-containing protein</fullName>
    </recommendedName>
</protein>